<dbReference type="RefSeq" id="WP_159546686.1">
    <property type="nucleotide sequence ID" value="NZ_CP047156.1"/>
</dbReference>
<evidence type="ECO:0000256" key="4">
    <source>
        <dbReference type="ARBA" id="ARBA00022842"/>
    </source>
</evidence>
<dbReference type="AlphaFoldDB" id="A0A7L4YQL7"/>
<evidence type="ECO:0000256" key="3">
    <source>
        <dbReference type="ARBA" id="ARBA00022741"/>
    </source>
</evidence>
<evidence type="ECO:0000313" key="9">
    <source>
        <dbReference type="EMBL" id="QHC01551.1"/>
    </source>
</evidence>
<keyword evidence="10" id="KW-1185">Reference proteome</keyword>
<reference evidence="9 10" key="1">
    <citation type="journal article" date="2018" name="Int. J. Syst. Evol. Microbiol.">
        <title>Epidermidibacterium keratini gen. nov., sp. nov., a member of the family Sporichthyaceae, isolated from keratin epidermis.</title>
        <authorList>
            <person name="Lee D.G."/>
            <person name="Trujillo M.E."/>
            <person name="Kang S."/>
            <person name="Nam J.J."/>
            <person name="Kim Y.J."/>
        </authorList>
    </citation>
    <scope>NUCLEOTIDE SEQUENCE [LARGE SCALE GENOMIC DNA]</scope>
    <source>
        <strain evidence="9 10">EPI-7</strain>
    </source>
</reference>
<keyword evidence="6" id="KW-0342">GTP-binding</keyword>
<evidence type="ECO:0000259" key="8">
    <source>
        <dbReference type="Pfam" id="PF01996"/>
    </source>
</evidence>
<dbReference type="InterPro" id="IPR008225">
    <property type="entry name" value="F420-0_g-glutamyl_ligase"/>
</dbReference>
<evidence type="ECO:0000313" key="10">
    <source>
        <dbReference type="Proteomes" id="UP000463857"/>
    </source>
</evidence>
<dbReference type="InParanoid" id="A0A7L4YQL7"/>
<dbReference type="GO" id="GO:0005525">
    <property type="term" value="F:GTP binding"/>
    <property type="evidence" value="ECO:0007669"/>
    <property type="project" value="UniProtKB-KW"/>
</dbReference>
<protein>
    <submittedName>
        <fullName evidence="9">Coenzyme F420-0:L-glutamate ligase</fullName>
        <ecNumber evidence="9">6.3.2.31</ecNumber>
    </submittedName>
</protein>
<dbReference type="OrthoDB" id="9788295at2"/>
<evidence type="ECO:0000256" key="5">
    <source>
        <dbReference type="ARBA" id="ARBA00022958"/>
    </source>
</evidence>
<dbReference type="GO" id="GO:0052618">
    <property type="term" value="F:coenzyme F420-0:L-glutamate ligase activity"/>
    <property type="evidence" value="ECO:0007669"/>
    <property type="project" value="UniProtKB-EC"/>
</dbReference>
<proteinExistence type="predicted"/>
<evidence type="ECO:0000256" key="7">
    <source>
        <dbReference type="ARBA" id="ARBA00023211"/>
    </source>
</evidence>
<keyword evidence="2" id="KW-0479">Metal-binding</keyword>
<dbReference type="GO" id="GO:0046872">
    <property type="term" value="F:metal ion binding"/>
    <property type="evidence" value="ECO:0007669"/>
    <property type="project" value="UniProtKB-KW"/>
</dbReference>
<dbReference type="Proteomes" id="UP000463857">
    <property type="component" value="Chromosome"/>
</dbReference>
<gene>
    <name evidence="9" type="primary">cofE</name>
    <name evidence="9" type="ORF">EK0264_15475</name>
</gene>
<dbReference type="EC" id="6.3.2.31" evidence="9"/>
<name>A0A7L4YQL7_9ACTN</name>
<evidence type="ECO:0000256" key="1">
    <source>
        <dbReference type="ARBA" id="ARBA00022598"/>
    </source>
</evidence>
<keyword evidence="3" id="KW-0547">Nucleotide-binding</keyword>
<keyword evidence="5" id="KW-0630">Potassium</keyword>
<accession>A0A7L4YQL7</accession>
<dbReference type="FunCoup" id="A0A7L4YQL7">
    <property type="interactions" value="1"/>
</dbReference>
<sequence>MAEEVSAHVREQVAQEFSVRAVTGIPDVRPGDDLVAMLAAAAPWLLDGDIVAVTSKVVSKASGRLVAAPVDEDERAAARRAAMDSQTAAVVAERTGGVRIVRTVQGFTMAAAGIDNSNVRAGEMALLPEDCDAAAREIREGLRSRLGVEVAVIVTDTVGRPWRGGLVDIALGCSGIAPLRDLRGATDTHGHPLAVTALAQIDELAAASELVRGKLAGVAAAVIRGVPFDPVEVPAATLSRPLEEDMFFLGTRDVVPASADRPLSEPGDPALVAEAVRRTPSLEGVSVGVEDTQVRIDGADALSVGIVAGRLLVALRAEGLVGEIVAREPVLIDCRVSGPYRGAVS</sequence>
<dbReference type="PANTHER" id="PTHR47917">
    <property type="match status" value="1"/>
</dbReference>
<keyword evidence="7" id="KW-0464">Manganese</keyword>
<organism evidence="9 10">
    <name type="scientific">Epidermidibacterium keratini</name>
    <dbReference type="NCBI Taxonomy" id="1891644"/>
    <lineage>
        <taxon>Bacteria</taxon>
        <taxon>Bacillati</taxon>
        <taxon>Actinomycetota</taxon>
        <taxon>Actinomycetes</taxon>
        <taxon>Sporichthyales</taxon>
        <taxon>Sporichthyaceae</taxon>
        <taxon>Epidermidibacterium</taxon>
    </lineage>
</organism>
<feature type="domain" description="Coenzyme F420:L-glutamate ligase-like" evidence="8">
    <location>
        <begin position="25"/>
        <end position="225"/>
    </location>
</feature>
<dbReference type="EMBL" id="CP047156">
    <property type="protein sequence ID" value="QHC01551.1"/>
    <property type="molecule type" value="Genomic_DNA"/>
</dbReference>
<dbReference type="PANTHER" id="PTHR47917:SF1">
    <property type="entry name" value="COENZYME F420:L-GLUTAMATE LIGASE"/>
    <property type="match status" value="1"/>
</dbReference>
<dbReference type="KEGG" id="eke:EK0264_15475"/>
<dbReference type="Gene3D" id="3.30.1330.100">
    <property type="entry name" value="CofE-like"/>
    <property type="match status" value="1"/>
</dbReference>
<dbReference type="InterPro" id="IPR002847">
    <property type="entry name" value="F420-0_gamma-glut_ligase-dom"/>
</dbReference>
<dbReference type="SUPFAM" id="SSF144010">
    <property type="entry name" value="CofE-like"/>
    <property type="match status" value="1"/>
</dbReference>
<dbReference type="Gene3D" id="3.90.1660.10">
    <property type="entry name" value="CofE-like domain"/>
    <property type="match status" value="1"/>
</dbReference>
<keyword evidence="4" id="KW-0460">Magnesium</keyword>
<dbReference type="NCBIfam" id="TIGR01916">
    <property type="entry name" value="F420_cofE"/>
    <property type="match status" value="1"/>
</dbReference>
<dbReference type="Pfam" id="PF01996">
    <property type="entry name" value="F420_ligase"/>
    <property type="match status" value="1"/>
</dbReference>
<evidence type="ECO:0000256" key="2">
    <source>
        <dbReference type="ARBA" id="ARBA00022723"/>
    </source>
</evidence>
<keyword evidence="1 9" id="KW-0436">Ligase</keyword>
<evidence type="ECO:0000256" key="6">
    <source>
        <dbReference type="ARBA" id="ARBA00023134"/>
    </source>
</evidence>